<dbReference type="Proteomes" id="UP000309997">
    <property type="component" value="Unassembled WGS sequence"/>
</dbReference>
<evidence type="ECO:0000313" key="2">
    <source>
        <dbReference type="Proteomes" id="UP000309997"/>
    </source>
</evidence>
<organism evidence="1 2">
    <name type="scientific">Populus alba</name>
    <name type="common">White poplar</name>
    <dbReference type="NCBI Taxonomy" id="43335"/>
    <lineage>
        <taxon>Eukaryota</taxon>
        <taxon>Viridiplantae</taxon>
        <taxon>Streptophyta</taxon>
        <taxon>Embryophyta</taxon>
        <taxon>Tracheophyta</taxon>
        <taxon>Spermatophyta</taxon>
        <taxon>Magnoliopsida</taxon>
        <taxon>eudicotyledons</taxon>
        <taxon>Gunneridae</taxon>
        <taxon>Pentapetalae</taxon>
        <taxon>rosids</taxon>
        <taxon>fabids</taxon>
        <taxon>Malpighiales</taxon>
        <taxon>Salicaceae</taxon>
        <taxon>Saliceae</taxon>
        <taxon>Populus</taxon>
    </lineage>
</organism>
<proteinExistence type="predicted"/>
<keyword evidence="2" id="KW-1185">Reference proteome</keyword>
<reference evidence="1 2" key="1">
    <citation type="journal article" date="2024" name="Plant Biotechnol. J.">
        <title>Genome and CRISPR/Cas9 system of a widespread forest tree (Populus alba) in the world.</title>
        <authorList>
            <person name="Liu Y.J."/>
            <person name="Jiang P.F."/>
            <person name="Han X.M."/>
            <person name="Li X.Y."/>
            <person name="Wang H.M."/>
            <person name="Wang Y.J."/>
            <person name="Wang X.X."/>
            <person name="Zeng Q.Y."/>
        </authorList>
    </citation>
    <scope>NUCLEOTIDE SEQUENCE [LARGE SCALE GENOMIC DNA]</scope>
    <source>
        <strain evidence="2">cv. PAL-ZL1</strain>
    </source>
</reference>
<sequence>MENQRQETPPLLQDLKVTIQNSSLVFPNQETERKSIFLSDYKNSKGYLVCGTGCLLFPISKIVLQLLRSFQNLQASSVLDDFIFQAREWEALLAERQSNFISAGESLIMSKKHPVSAQGCLLCPHGIRHQSRGARDS</sequence>
<protein>
    <submittedName>
        <fullName evidence="1">Uncharacterized protein</fullName>
    </submittedName>
</protein>
<accession>A0ACC4BTJ5</accession>
<dbReference type="EMBL" id="RCHU02000008">
    <property type="protein sequence ID" value="KAL3581732.1"/>
    <property type="molecule type" value="Genomic_DNA"/>
</dbReference>
<name>A0ACC4BTJ5_POPAL</name>
<gene>
    <name evidence="1" type="ORF">D5086_016064</name>
</gene>
<evidence type="ECO:0000313" key="1">
    <source>
        <dbReference type="EMBL" id="KAL3581732.1"/>
    </source>
</evidence>
<comment type="caution">
    <text evidence="1">The sequence shown here is derived from an EMBL/GenBank/DDBJ whole genome shotgun (WGS) entry which is preliminary data.</text>
</comment>